<evidence type="ECO:0000313" key="3">
    <source>
        <dbReference type="Proteomes" id="UP001179952"/>
    </source>
</evidence>
<sequence>MACIHKPKAFDPHQHNNQVNSRDYGGEASLTSTPQQGILYFLATHCDPVALLPRPES</sequence>
<organism evidence="2 3">
    <name type="scientific">Acorus gramineus</name>
    <name type="common">Dwarf sweet flag</name>
    <dbReference type="NCBI Taxonomy" id="55184"/>
    <lineage>
        <taxon>Eukaryota</taxon>
        <taxon>Viridiplantae</taxon>
        <taxon>Streptophyta</taxon>
        <taxon>Embryophyta</taxon>
        <taxon>Tracheophyta</taxon>
        <taxon>Spermatophyta</taxon>
        <taxon>Magnoliopsida</taxon>
        <taxon>Liliopsida</taxon>
        <taxon>Acoraceae</taxon>
        <taxon>Acorus</taxon>
    </lineage>
</organism>
<evidence type="ECO:0000256" key="1">
    <source>
        <dbReference type="SAM" id="MobiDB-lite"/>
    </source>
</evidence>
<feature type="region of interest" description="Disordered" evidence="1">
    <location>
        <begin position="1"/>
        <end position="29"/>
    </location>
</feature>
<dbReference type="AlphaFoldDB" id="A0AAV9A372"/>
<protein>
    <submittedName>
        <fullName evidence="2">Uncharacterized protein</fullName>
    </submittedName>
</protein>
<dbReference type="EMBL" id="JAUJYN010000014">
    <property type="protein sequence ID" value="KAK1258621.1"/>
    <property type="molecule type" value="Genomic_DNA"/>
</dbReference>
<name>A0AAV9A372_ACOGR</name>
<dbReference type="Proteomes" id="UP001179952">
    <property type="component" value="Unassembled WGS sequence"/>
</dbReference>
<proteinExistence type="predicted"/>
<comment type="caution">
    <text evidence="2">The sequence shown here is derived from an EMBL/GenBank/DDBJ whole genome shotgun (WGS) entry which is preliminary data.</text>
</comment>
<reference evidence="2" key="2">
    <citation type="submission" date="2023-06" db="EMBL/GenBank/DDBJ databases">
        <authorList>
            <person name="Ma L."/>
            <person name="Liu K.-W."/>
            <person name="Li Z."/>
            <person name="Hsiao Y.-Y."/>
            <person name="Qi Y."/>
            <person name="Fu T."/>
            <person name="Tang G."/>
            <person name="Zhang D."/>
            <person name="Sun W.-H."/>
            <person name="Liu D.-K."/>
            <person name="Li Y."/>
            <person name="Chen G.-Z."/>
            <person name="Liu X.-D."/>
            <person name="Liao X.-Y."/>
            <person name="Jiang Y.-T."/>
            <person name="Yu X."/>
            <person name="Hao Y."/>
            <person name="Huang J."/>
            <person name="Zhao X.-W."/>
            <person name="Ke S."/>
            <person name="Chen Y.-Y."/>
            <person name="Wu W.-L."/>
            <person name="Hsu J.-L."/>
            <person name="Lin Y.-F."/>
            <person name="Huang M.-D."/>
            <person name="Li C.-Y."/>
            <person name="Huang L."/>
            <person name="Wang Z.-W."/>
            <person name="Zhao X."/>
            <person name="Zhong W.-Y."/>
            <person name="Peng D.-H."/>
            <person name="Ahmad S."/>
            <person name="Lan S."/>
            <person name="Zhang J.-S."/>
            <person name="Tsai W.-C."/>
            <person name="Van De Peer Y."/>
            <person name="Liu Z.-J."/>
        </authorList>
    </citation>
    <scope>NUCLEOTIDE SEQUENCE</scope>
    <source>
        <strain evidence="2">SCP</strain>
        <tissue evidence="2">Leaves</tissue>
    </source>
</reference>
<gene>
    <name evidence="2" type="ORF">QJS04_geneDACA024067</name>
</gene>
<accession>A0AAV9A372</accession>
<evidence type="ECO:0000313" key="2">
    <source>
        <dbReference type="EMBL" id="KAK1258621.1"/>
    </source>
</evidence>
<keyword evidence="3" id="KW-1185">Reference proteome</keyword>
<reference evidence="2" key="1">
    <citation type="journal article" date="2023" name="Nat. Commun.">
        <title>Diploid and tetraploid genomes of Acorus and the evolution of monocots.</title>
        <authorList>
            <person name="Ma L."/>
            <person name="Liu K.W."/>
            <person name="Li Z."/>
            <person name="Hsiao Y.Y."/>
            <person name="Qi Y."/>
            <person name="Fu T."/>
            <person name="Tang G.D."/>
            <person name="Zhang D."/>
            <person name="Sun W.H."/>
            <person name="Liu D.K."/>
            <person name="Li Y."/>
            <person name="Chen G.Z."/>
            <person name="Liu X.D."/>
            <person name="Liao X.Y."/>
            <person name="Jiang Y.T."/>
            <person name="Yu X."/>
            <person name="Hao Y."/>
            <person name="Huang J."/>
            <person name="Zhao X.W."/>
            <person name="Ke S."/>
            <person name="Chen Y.Y."/>
            <person name="Wu W.L."/>
            <person name="Hsu J.L."/>
            <person name="Lin Y.F."/>
            <person name="Huang M.D."/>
            <person name="Li C.Y."/>
            <person name="Huang L."/>
            <person name="Wang Z.W."/>
            <person name="Zhao X."/>
            <person name="Zhong W.Y."/>
            <person name="Peng D.H."/>
            <person name="Ahmad S."/>
            <person name="Lan S."/>
            <person name="Zhang J.S."/>
            <person name="Tsai W.C."/>
            <person name="Van de Peer Y."/>
            <person name="Liu Z.J."/>
        </authorList>
    </citation>
    <scope>NUCLEOTIDE SEQUENCE</scope>
    <source>
        <strain evidence="2">SCP</strain>
    </source>
</reference>